<accession>A0A3G6RMM7</accession>
<proteinExistence type="predicted"/>
<protein>
    <recommendedName>
        <fullName evidence="5">DUF4868 domain-containing protein</fullName>
    </recommendedName>
</protein>
<sequence>MEANLPEIEICDTIFQFDIDNLVLIEKKDPYNLLFFNEMLDHLTHYEFFYSKINKNTPTERRLGPADDIFNESEKSKEEFAQSTVKVSVPRIAEIDPEGMMRKYGCSRDDIKNKTDFDIIVNQDVLRRRVSGERVKIDIAGIVYEIDAITNSLRPLNGDMDSIKLTEYRYDYFIDDESCYYLYCNMNDGRIVDLLRDQTVENSIEFKVPDLTNLDPIAVINNFHFLTDLELYYQDLKMFHIAEPSQQQINGNALLNSDFTVKNPDLKTLILISENDPDFTLKEYRNYIIASSNESRLLDKDLTVIFEKNNKPENAQVIIPASKQSTNNIEQGINEAMKHIDILVDNPNIISNSSVLSNALSINQYLELYHSQGKLEAKKLLPKNEKSAIENPQKGTRPKF</sequence>
<keyword evidence="4" id="KW-1185">Reference proteome</keyword>
<gene>
    <name evidence="2" type="ORF">C1637_08580</name>
    <name evidence="1" type="ORF">EG342_11115</name>
</gene>
<organism evidence="2 3">
    <name type="scientific">Chryseobacterium lactis</name>
    <dbReference type="NCBI Taxonomy" id="1241981"/>
    <lineage>
        <taxon>Bacteria</taxon>
        <taxon>Pseudomonadati</taxon>
        <taxon>Bacteroidota</taxon>
        <taxon>Flavobacteriia</taxon>
        <taxon>Flavobacteriales</taxon>
        <taxon>Weeksellaceae</taxon>
        <taxon>Chryseobacterium group</taxon>
        <taxon>Chryseobacterium</taxon>
    </lineage>
</organism>
<dbReference type="KEGG" id="clac:EG342_11115"/>
<dbReference type="OrthoDB" id="771660at2"/>
<dbReference type="EMBL" id="CP033924">
    <property type="protein sequence ID" value="AZA82408.1"/>
    <property type="molecule type" value="Genomic_DNA"/>
</dbReference>
<evidence type="ECO:0000313" key="1">
    <source>
        <dbReference type="EMBL" id="AZA82408.1"/>
    </source>
</evidence>
<dbReference type="Proteomes" id="UP000236262">
    <property type="component" value="Unassembled WGS sequence"/>
</dbReference>
<evidence type="ECO:0008006" key="5">
    <source>
        <dbReference type="Google" id="ProtNLM"/>
    </source>
</evidence>
<dbReference type="AlphaFoldDB" id="A0A3G6RMM7"/>
<evidence type="ECO:0000313" key="3">
    <source>
        <dbReference type="Proteomes" id="UP000236262"/>
    </source>
</evidence>
<evidence type="ECO:0000313" key="2">
    <source>
        <dbReference type="EMBL" id="PNW13916.1"/>
    </source>
</evidence>
<reference evidence="1 4" key="2">
    <citation type="submission" date="2018-11" db="EMBL/GenBank/DDBJ databases">
        <title>Proposal to divide the Flavobacteriaceae and reorganize its genera based on Amino Acid Identity values calculated from whole genome sequences.</title>
        <authorList>
            <person name="Nicholson A.C."/>
            <person name="Gulvik C.A."/>
            <person name="Whitney A.M."/>
            <person name="Humrighouse B.W."/>
            <person name="Bell M."/>
            <person name="Holmes B."/>
            <person name="Steigerwalt A.G."/>
            <person name="Villarma A."/>
            <person name="Sheth M."/>
            <person name="Batra D."/>
            <person name="Pryor J."/>
            <person name="Bernardet J.-F."/>
            <person name="Hugo C."/>
            <person name="Kampfer P."/>
            <person name="Newman J."/>
            <person name="McQuiston J.R."/>
        </authorList>
    </citation>
    <scope>NUCLEOTIDE SEQUENCE [LARGE SCALE GENOMIC DNA]</scope>
    <source>
        <strain evidence="1 4">KC_1864</strain>
    </source>
</reference>
<reference evidence="2 3" key="1">
    <citation type="submission" date="2018-01" db="EMBL/GenBank/DDBJ databases">
        <title>Draft genome sequences of Chryseobacterium lactis NCTC11390, Chryseobacterium oncorhynchi 701B-08, and Chryseobacterium viscerum 687B-08.</title>
        <authorList>
            <person name="Jeong J.-J."/>
            <person name="Lee Y.J."/>
            <person name="Park B."/>
            <person name="Choi I.-G."/>
            <person name="Kim K.D."/>
        </authorList>
    </citation>
    <scope>NUCLEOTIDE SEQUENCE [LARGE SCALE GENOMIC DNA]</scope>
    <source>
        <strain evidence="2 3">NCTC11390</strain>
    </source>
</reference>
<name>A0A3G6RMM7_CHRLC</name>
<dbReference type="EMBL" id="PPEH01000003">
    <property type="protein sequence ID" value="PNW13916.1"/>
    <property type="molecule type" value="Genomic_DNA"/>
</dbReference>
<dbReference type="Proteomes" id="UP000279972">
    <property type="component" value="Chromosome"/>
</dbReference>
<evidence type="ECO:0000313" key="4">
    <source>
        <dbReference type="Proteomes" id="UP000279972"/>
    </source>
</evidence>
<dbReference type="RefSeq" id="WP_103290916.1">
    <property type="nucleotide sequence ID" value="NZ_CP033924.1"/>
</dbReference>